<dbReference type="Proteomes" id="UP000254208">
    <property type="component" value="Unassembled WGS sequence"/>
</dbReference>
<dbReference type="AlphaFoldDB" id="A0A379LQB2"/>
<name>A0A379LQB2_PRORE</name>
<dbReference type="GeneID" id="93674824"/>
<evidence type="ECO:0000313" key="3">
    <source>
        <dbReference type="EMBL" id="SUD99103.1"/>
    </source>
</evidence>
<dbReference type="Pfam" id="PF05016">
    <property type="entry name" value="ParE_toxin"/>
    <property type="match status" value="1"/>
</dbReference>
<evidence type="ECO:0000256" key="2">
    <source>
        <dbReference type="PIRNR" id="PIRNR029218"/>
    </source>
</evidence>
<dbReference type="InterPro" id="IPR028344">
    <property type="entry name" value="ParE1/4"/>
</dbReference>
<evidence type="ECO:0000256" key="1">
    <source>
        <dbReference type="ARBA" id="ARBA00022649"/>
    </source>
</evidence>
<dbReference type="RefSeq" id="WP_115168417.1">
    <property type="nucleotide sequence ID" value="NZ_CP077318.1"/>
</dbReference>
<comment type="similarity">
    <text evidence="2">Belongs to the RelE toxin family.</text>
</comment>
<gene>
    <name evidence="3" type="primary">parE1_3</name>
    <name evidence="3" type="ORF">NCTC11801_04830</name>
</gene>
<dbReference type="InterPro" id="IPR007712">
    <property type="entry name" value="RelE/ParE_toxin"/>
</dbReference>
<keyword evidence="1" id="KW-1277">Toxin-antitoxin system</keyword>
<evidence type="ECO:0000313" key="4">
    <source>
        <dbReference type="Proteomes" id="UP000254208"/>
    </source>
</evidence>
<dbReference type="PIRSF" id="PIRSF029218">
    <property type="entry name" value="ParE"/>
    <property type="match status" value="1"/>
</dbReference>
<accession>A0A379LQB2</accession>
<dbReference type="Gene3D" id="3.30.2310.20">
    <property type="entry name" value="RelE-like"/>
    <property type="match status" value="1"/>
</dbReference>
<dbReference type="EMBL" id="UGTZ01000002">
    <property type="protein sequence ID" value="SUD99103.1"/>
    <property type="molecule type" value="Genomic_DNA"/>
</dbReference>
<reference evidence="3 4" key="1">
    <citation type="submission" date="2018-06" db="EMBL/GenBank/DDBJ databases">
        <authorList>
            <consortium name="Pathogen Informatics"/>
            <person name="Doyle S."/>
        </authorList>
    </citation>
    <scope>NUCLEOTIDE SEQUENCE [LARGE SCALE GENOMIC DNA]</scope>
    <source>
        <strain evidence="3 4">NCTC11801</strain>
    </source>
</reference>
<proteinExistence type="inferred from homology"/>
<organism evidence="3 4">
    <name type="scientific">Providencia rettgeri</name>
    <dbReference type="NCBI Taxonomy" id="587"/>
    <lineage>
        <taxon>Bacteria</taxon>
        <taxon>Pseudomonadati</taxon>
        <taxon>Pseudomonadota</taxon>
        <taxon>Gammaproteobacteria</taxon>
        <taxon>Enterobacterales</taxon>
        <taxon>Morganellaceae</taxon>
        <taxon>Providencia</taxon>
    </lineage>
</organism>
<protein>
    <recommendedName>
        <fullName evidence="2">Toxin</fullName>
    </recommendedName>
</protein>
<sequence length="97" mass="11511">MYSLSSLAEDYIYQIAIYTLPHFGIVQAEKYQRELTETLTLLSNTPQIGHECRWIKTGIRSFTFKKHTIYYLEQENNILIARVIHQSMDVEYQDFSD</sequence>
<dbReference type="InterPro" id="IPR035093">
    <property type="entry name" value="RelE/ParE_toxin_dom_sf"/>
</dbReference>